<organism evidence="2 3">
    <name type="scientific">Klebsiella pneumoniae</name>
    <dbReference type="NCBI Taxonomy" id="573"/>
    <lineage>
        <taxon>Bacteria</taxon>
        <taxon>Pseudomonadati</taxon>
        <taxon>Pseudomonadota</taxon>
        <taxon>Gammaproteobacteria</taxon>
        <taxon>Enterobacterales</taxon>
        <taxon>Enterobacteriaceae</taxon>
        <taxon>Klebsiella/Raoultella group</taxon>
        <taxon>Klebsiella</taxon>
        <taxon>Klebsiella pneumoniae complex</taxon>
    </lineage>
</organism>
<sequence length="134" mass="15352">MNTSIMSHGVAYIRPIFIFIIVFLIVQAFRAPHNTTLNVIVYILLAGLASLLVMRLIYLKTMRLVINENGVYLFSGIFPWTKGMTGTLWRDVAEAVYYTGFISWAFNSYRICVRHRFTKTSELVIPSVKDGNRP</sequence>
<name>A0A377XAT0_KLEPN</name>
<proteinExistence type="predicted"/>
<gene>
    <name evidence="2" type="ORF">NCTC5047_01196</name>
</gene>
<accession>A0A377XAT0</accession>
<evidence type="ECO:0000313" key="2">
    <source>
        <dbReference type="EMBL" id="STT78419.1"/>
    </source>
</evidence>
<reference evidence="2 3" key="1">
    <citation type="submission" date="2018-06" db="EMBL/GenBank/DDBJ databases">
        <authorList>
            <consortium name="Pathogen Informatics"/>
            <person name="Doyle S."/>
        </authorList>
    </citation>
    <scope>NUCLEOTIDE SEQUENCE [LARGE SCALE GENOMIC DNA]</scope>
    <source>
        <strain evidence="2 3">NCTC5047</strain>
    </source>
</reference>
<evidence type="ECO:0000256" key="1">
    <source>
        <dbReference type="SAM" id="Phobius"/>
    </source>
</evidence>
<evidence type="ECO:0000313" key="3">
    <source>
        <dbReference type="Proteomes" id="UP000254340"/>
    </source>
</evidence>
<dbReference type="Proteomes" id="UP000254340">
    <property type="component" value="Unassembled WGS sequence"/>
</dbReference>
<protein>
    <submittedName>
        <fullName evidence="2">Uncharacterized protein</fullName>
    </submittedName>
</protein>
<feature type="transmembrane region" description="Helical" evidence="1">
    <location>
        <begin position="12"/>
        <end position="33"/>
    </location>
</feature>
<keyword evidence="1" id="KW-1133">Transmembrane helix</keyword>
<dbReference type="EMBL" id="UGLH01000005">
    <property type="protein sequence ID" value="STT78419.1"/>
    <property type="molecule type" value="Genomic_DNA"/>
</dbReference>
<keyword evidence="1" id="KW-0812">Transmembrane</keyword>
<dbReference type="AlphaFoldDB" id="A0A377XAT0"/>
<feature type="transmembrane region" description="Helical" evidence="1">
    <location>
        <begin position="39"/>
        <end position="58"/>
    </location>
</feature>
<keyword evidence="1" id="KW-0472">Membrane</keyword>